<feature type="domain" description="VWFD" evidence="9">
    <location>
        <begin position="423"/>
        <end position="610"/>
    </location>
</feature>
<dbReference type="OrthoDB" id="382013at2759"/>
<feature type="disulfide bond" evidence="5">
    <location>
        <begin position="1767"/>
        <end position="1776"/>
    </location>
</feature>
<dbReference type="SUPFAM" id="SSF57196">
    <property type="entry name" value="EGF/Laminin"/>
    <property type="match status" value="1"/>
</dbReference>
<protein>
    <submittedName>
        <fullName evidence="11">von Willebrand factor D and EGF domain-containing protein-like</fullName>
    </submittedName>
</protein>
<feature type="disulfide bond" evidence="5">
    <location>
        <begin position="1223"/>
        <end position="1233"/>
    </location>
</feature>
<dbReference type="Pfam" id="PF00094">
    <property type="entry name" value="VWD"/>
    <property type="match status" value="1"/>
</dbReference>
<feature type="signal peptide" evidence="7">
    <location>
        <begin position="1"/>
        <end position="16"/>
    </location>
</feature>
<dbReference type="InterPro" id="IPR057885">
    <property type="entry name" value="Ig_VWDE"/>
</dbReference>
<evidence type="ECO:0000313" key="11">
    <source>
        <dbReference type="RefSeq" id="XP_007429498.2"/>
    </source>
</evidence>
<dbReference type="GeneID" id="103050933"/>
<dbReference type="PROSITE" id="PS50026">
    <property type="entry name" value="EGF_3"/>
    <property type="match status" value="5"/>
</dbReference>
<feature type="domain" description="EGF-like" evidence="8">
    <location>
        <begin position="1178"/>
        <end position="1217"/>
    </location>
</feature>
<sequence>MQQLSTLHLCILLVSAVAWSSLRICTGAMEVAPECFPEGHRILHNAYRSIHFDSLELQEKAIQDMVCDHSLPQGWYRFMIENRPAEMPTRCIEMNKCGTQAPIWLSLHSESLPRLGERKALMACATWQFFSGSTKDCCLFQIPISVRHCGEFFVYLLQPTQGCMGYCAEESQLNSFDPKRTELEGIIQGKFQVPALHPVITPELLGSQVYLKCTFSRPTSNWAMGYTVIWSRLTTSSVKEQLHHDTTVRTFSYVEMDGINFRLGDTVFCTVTAFRWDSPDHYSLPEESDGFYPGIKFVPESLQIAEDGKAHILTILSTIPITCLAQDDICKITLQLSTQISDHLLERTPNIALSTCHVDLEQRPCRESICARASLAVRAVNDFVEDGNLISYITAKPVQPSKSLWHGYKPMDVKVTVQDLPTGYCYSFTDPHIITFDGWRYSNYMVGTFVLYKSLSRLFEVHVRQWDCASHHSSVACNCGVVALEDNDIVVVDMCNRQFLETKSQLIIQNIRASSQQNVRIMKSYGGKKITILFHSGAFIRADLNDWGMSLTVRAPSIDFNRTRGLCGTFDRNGQNDFHRADGSSLHSHQNSTTEDNFVEAWRIAPGMSLFDKIPSLSEWQKTEHFCLCQEEPESYLQPLNTLHTFQNSPPQSLDCYDKKMYYTSIIPYLDVTSDYVIHLKTNSSLLDDGQSVASISSHWEDLQREKRQGSLEYLPISSSQHPSPTDFESFTYFFPEDYFEGKWPKVQTTWPTPSGLTSAEVLTNCKAFLENSAIGSTCKGFLGTQLDVAIEMCLSDVQIKDDLKWRELLIPFLENVCEKNLILENATEYFHSTYEIPAIHHKIVTALRCPNLCNGHGQCTIRGCQCFEGYGSYDCRIAKEHYVEITDLLNGGFCDIRVSNCSKIQVHGLGFNNSSDLHCEVTRLTYHNSEWIAREHEITKATFLNLTVVECSIPFLNYTGTETLHFKTDIEPREHEITKATFLNLTVVECSIPFLNYTGTETLHFKTDIEPYARWQVKISKDGFQYSNSKVLTLYDGVCQDCKFHQNGLCKLKENTCKIDGLCYAAGDASLTSSCLFCEPSVSKFTWSINENNLPPVFLAPSNRLLTFAGETFVYQLQAVDPERSAVLFALEAGPPEASLTPAGLLIWNVLSGEAETFEFTVSDECNAQSRHSLQVSVKPCGCLNGGICITNINFPPGVGEYLCMCPSEFEGERCQNNLNHCKSNPCRIGSCIGGIDSYTCKCSAGWKGLTCQEDINECEANACFPGVSCTNTMGSFECGNCPLGMKGDGRKCKSEDLADRIEAFITNNHNIKGEWKKSESKQLQKGQEARTLSAIKYVNASKVHGHAGVLSPLTNCANRPCFPGVLCVDRKPPKTGYFCGRCPTGLYGNGRICTKASRPVSSSTKGLPDVTVEVPGEANISFAQGGIKNLQDIDSTFSQDHIPKLETTFHTERYPLTTDIQTPLKKKVVPLFPISSMKKTFLLSKVKNGTHRVLLHQKSEAGAAEILPDYKLHVQTNIIRNTSLQEDMDARLLTARPHAIQQSHTSTDVTSYGKQPLGTSATQTSSDHGFKAKYLRLSVSTTPLPSSFHWKTSFSVRVNQRNQAVGSSAQSRIPGRTASFRKPYASGINHLAINWRPLSRKVTCANMPCFHGVPCELTKDKAFKCGPCPFGYSGDGIQCYALCDPPCENGGTCISQNICTCAYGFVGSRCETLVCNKHCHNGGRCVAPDECQCKPGWSSPLCEIAVCKPVCLNGGTCIRPNICACPFGFFGLQCQS</sequence>
<dbReference type="InterPro" id="IPR001846">
    <property type="entry name" value="VWF_type-D"/>
</dbReference>
<dbReference type="FunFam" id="2.10.25.10:FF:000499">
    <property type="entry name" value="Predicted protein"/>
    <property type="match status" value="1"/>
</dbReference>
<evidence type="ECO:0000259" key="9">
    <source>
        <dbReference type="PROSITE" id="PS51233"/>
    </source>
</evidence>
<dbReference type="InterPro" id="IPR050969">
    <property type="entry name" value="Dev_Signal_Modulators"/>
</dbReference>
<evidence type="ECO:0000256" key="4">
    <source>
        <dbReference type="ARBA" id="ARBA00023157"/>
    </source>
</evidence>
<keyword evidence="1 5" id="KW-0245">EGF-like domain</keyword>
<dbReference type="FunFam" id="2.10.25.10:FF:000490">
    <property type="entry name" value="von Willebrand factor D and EGF domain-containing protein"/>
    <property type="match status" value="1"/>
</dbReference>
<dbReference type="SMART" id="SM00216">
    <property type="entry name" value="VWD"/>
    <property type="match status" value="1"/>
</dbReference>
<dbReference type="SMART" id="SM00179">
    <property type="entry name" value="EGF_CA"/>
    <property type="match status" value="3"/>
</dbReference>
<evidence type="ECO:0000259" key="8">
    <source>
        <dbReference type="PROSITE" id="PS50026"/>
    </source>
</evidence>
<dbReference type="Gene3D" id="2.10.25.10">
    <property type="entry name" value="Laminin"/>
    <property type="match status" value="7"/>
</dbReference>
<dbReference type="OMA" id="DGMAHND"/>
<keyword evidence="10" id="KW-1185">Reference proteome</keyword>
<evidence type="ECO:0000313" key="10">
    <source>
        <dbReference type="Proteomes" id="UP000695026"/>
    </source>
</evidence>
<dbReference type="GO" id="GO:0009986">
    <property type="term" value="C:cell surface"/>
    <property type="evidence" value="ECO:0007669"/>
    <property type="project" value="TreeGrafter"/>
</dbReference>
<dbReference type="FunFam" id="2.10.25.10:FF:000831">
    <property type="entry name" value="von Willebrand factor D and EGF domains"/>
    <property type="match status" value="1"/>
</dbReference>
<feature type="disulfide bond" evidence="5">
    <location>
        <begin position="1244"/>
        <end position="1253"/>
    </location>
</feature>
<evidence type="ECO:0000256" key="1">
    <source>
        <dbReference type="ARBA" id="ARBA00022536"/>
    </source>
</evidence>
<dbReference type="InterPro" id="IPR018097">
    <property type="entry name" value="EGF_Ca-bd_CS"/>
</dbReference>
<dbReference type="RefSeq" id="XP_007429498.2">
    <property type="nucleotide sequence ID" value="XM_007429436.2"/>
</dbReference>
<evidence type="ECO:0000256" key="3">
    <source>
        <dbReference type="ARBA" id="ARBA00023054"/>
    </source>
</evidence>
<dbReference type="PANTHER" id="PTHR14949">
    <property type="entry name" value="EGF-LIKE-DOMAIN, MULTIPLE 7, 8"/>
    <property type="match status" value="1"/>
</dbReference>
<dbReference type="SUPFAM" id="SSF57184">
    <property type="entry name" value="Growth factor receptor domain"/>
    <property type="match status" value="1"/>
</dbReference>
<dbReference type="InterPro" id="IPR058727">
    <property type="entry name" value="Helical_Vwde"/>
</dbReference>
<dbReference type="PROSITE" id="PS51233">
    <property type="entry name" value="VWFD"/>
    <property type="match status" value="1"/>
</dbReference>
<dbReference type="PROSITE" id="PS01187">
    <property type="entry name" value="EGF_CA"/>
    <property type="match status" value="1"/>
</dbReference>
<dbReference type="CDD" id="cd00054">
    <property type="entry name" value="EGF_CA"/>
    <property type="match status" value="3"/>
</dbReference>
<dbReference type="PROSITE" id="PS00022">
    <property type="entry name" value="EGF_1"/>
    <property type="match status" value="3"/>
</dbReference>
<accession>A0A9F2QX10</accession>
<feature type="non-terminal residue" evidence="11">
    <location>
        <position position="1778"/>
    </location>
</feature>
<dbReference type="GO" id="GO:0005576">
    <property type="term" value="C:extracellular region"/>
    <property type="evidence" value="ECO:0007669"/>
    <property type="project" value="TreeGrafter"/>
</dbReference>
<gene>
    <name evidence="11" type="primary">LOC103050933</name>
</gene>
<organism evidence="10 11">
    <name type="scientific">Python bivittatus</name>
    <name type="common">Burmese python</name>
    <name type="synonym">Python molurus bivittatus</name>
    <dbReference type="NCBI Taxonomy" id="176946"/>
    <lineage>
        <taxon>Eukaryota</taxon>
        <taxon>Metazoa</taxon>
        <taxon>Chordata</taxon>
        <taxon>Craniata</taxon>
        <taxon>Vertebrata</taxon>
        <taxon>Euteleostomi</taxon>
        <taxon>Lepidosauria</taxon>
        <taxon>Squamata</taxon>
        <taxon>Bifurcata</taxon>
        <taxon>Unidentata</taxon>
        <taxon>Episquamata</taxon>
        <taxon>Toxicofera</taxon>
        <taxon>Serpentes</taxon>
        <taxon>Henophidia</taxon>
        <taxon>Pythonidae</taxon>
        <taxon>Python</taxon>
    </lineage>
</organism>
<keyword evidence="3" id="KW-0175">Coiled coil</keyword>
<feature type="compositionally biased region" description="Polar residues" evidence="6">
    <location>
        <begin position="1542"/>
        <end position="1567"/>
    </location>
</feature>
<comment type="caution">
    <text evidence="5">Lacks conserved residue(s) required for the propagation of feature annotation.</text>
</comment>
<feature type="disulfide bond" evidence="5">
    <location>
        <begin position="1749"/>
        <end position="1759"/>
    </location>
</feature>
<dbReference type="InterPro" id="IPR001881">
    <property type="entry name" value="EGF-like_Ca-bd_dom"/>
</dbReference>
<keyword evidence="2 7" id="KW-0732">Signal</keyword>
<proteinExistence type="predicted"/>
<evidence type="ECO:0000256" key="7">
    <source>
        <dbReference type="SAM" id="SignalP"/>
    </source>
</evidence>
<feature type="chain" id="PRO_5039948774" evidence="7">
    <location>
        <begin position="17"/>
        <end position="1778"/>
    </location>
</feature>
<feature type="domain" description="EGF-like" evidence="8">
    <location>
        <begin position="1219"/>
        <end position="1254"/>
    </location>
</feature>
<dbReference type="GO" id="GO:0005102">
    <property type="term" value="F:signaling receptor binding"/>
    <property type="evidence" value="ECO:0007669"/>
    <property type="project" value="TreeGrafter"/>
</dbReference>
<dbReference type="Pfam" id="PF25776">
    <property type="entry name" value="Ig_VWDE"/>
    <property type="match status" value="1"/>
</dbReference>
<feature type="domain" description="EGF-like" evidence="8">
    <location>
        <begin position="1256"/>
        <end position="1295"/>
    </location>
</feature>
<feature type="disulfide bond" evidence="5">
    <location>
        <begin position="1207"/>
        <end position="1216"/>
    </location>
</feature>
<keyword evidence="4 5" id="KW-1015">Disulfide bond</keyword>
<reference evidence="11" key="1">
    <citation type="submission" date="2025-08" db="UniProtKB">
        <authorList>
            <consortium name="RefSeq"/>
        </authorList>
    </citation>
    <scope>IDENTIFICATION</scope>
    <source>
        <tissue evidence="11">Liver</tissue>
    </source>
</reference>
<dbReference type="InterPro" id="IPR000742">
    <property type="entry name" value="EGF"/>
</dbReference>
<dbReference type="Pfam" id="PF26129">
    <property type="entry name" value="Vwde"/>
    <property type="match status" value="1"/>
</dbReference>
<evidence type="ECO:0000256" key="2">
    <source>
        <dbReference type="ARBA" id="ARBA00022729"/>
    </source>
</evidence>
<dbReference type="PANTHER" id="PTHR14949:SF52">
    <property type="entry name" value="VON WILLEBRAND FACTOR D AND EGF DOMAIN-CONTAINING PROTEIN"/>
    <property type="match status" value="1"/>
</dbReference>
<feature type="domain" description="EGF-like" evidence="8">
    <location>
        <begin position="1682"/>
        <end position="1713"/>
    </location>
</feature>
<evidence type="ECO:0000256" key="6">
    <source>
        <dbReference type="SAM" id="MobiDB-lite"/>
    </source>
</evidence>
<feature type="disulfide bond" evidence="5">
    <location>
        <begin position="1703"/>
        <end position="1712"/>
    </location>
</feature>
<evidence type="ECO:0000256" key="5">
    <source>
        <dbReference type="PROSITE-ProRule" id="PRU00076"/>
    </source>
</evidence>
<dbReference type="SMART" id="SM00181">
    <property type="entry name" value="EGF"/>
    <property type="match status" value="8"/>
</dbReference>
<dbReference type="InterPro" id="IPR057774">
    <property type="entry name" value="D8C_UMOD/GP2/OIT3-like"/>
</dbReference>
<dbReference type="InterPro" id="IPR009030">
    <property type="entry name" value="Growth_fac_rcpt_cys_sf"/>
</dbReference>
<dbReference type="Gene3D" id="2.60.120.260">
    <property type="entry name" value="Galactose-binding domain-like"/>
    <property type="match status" value="1"/>
</dbReference>
<feature type="region of interest" description="Disordered" evidence="6">
    <location>
        <begin position="1540"/>
        <end position="1567"/>
    </location>
</feature>
<dbReference type="GO" id="GO:0005509">
    <property type="term" value="F:calcium ion binding"/>
    <property type="evidence" value="ECO:0007669"/>
    <property type="project" value="InterPro"/>
</dbReference>
<dbReference type="KEGG" id="pbi:103050933"/>
<dbReference type="PROSITE" id="PS01186">
    <property type="entry name" value="EGF_2"/>
    <property type="match status" value="2"/>
</dbReference>
<dbReference type="Pfam" id="PF23283">
    <property type="entry name" value="D8C_UMOD"/>
    <property type="match status" value="1"/>
</dbReference>
<feature type="domain" description="EGF-like" evidence="8">
    <location>
        <begin position="1745"/>
        <end position="1777"/>
    </location>
</feature>
<feature type="disulfide bond" evidence="5">
    <location>
        <begin position="1685"/>
        <end position="1695"/>
    </location>
</feature>
<dbReference type="Proteomes" id="UP000695026">
    <property type="component" value="Unplaced"/>
</dbReference>
<name>A0A9F2QX10_PYTBI</name>